<gene>
    <name evidence="3" type="ORF">ACFOZ5_07405</name>
</gene>
<proteinExistence type="inferred from homology"/>
<comment type="similarity">
    <text evidence="1">Belongs to the universal stress protein A family.</text>
</comment>
<dbReference type="EMBL" id="JBHSDI010000010">
    <property type="protein sequence ID" value="MFC4258855.1"/>
    <property type="molecule type" value="Genomic_DNA"/>
</dbReference>
<dbReference type="InterPro" id="IPR006015">
    <property type="entry name" value="Universal_stress_UspA"/>
</dbReference>
<feature type="domain" description="UspA" evidence="2">
    <location>
        <begin position="11"/>
        <end position="158"/>
    </location>
</feature>
<comment type="caution">
    <text evidence="3">The sequence shown here is derived from an EMBL/GenBank/DDBJ whole genome shotgun (WGS) entry which is preliminary data.</text>
</comment>
<reference evidence="4" key="1">
    <citation type="journal article" date="2019" name="Int. J. Syst. Evol. Microbiol.">
        <title>The Global Catalogue of Microorganisms (GCM) 10K type strain sequencing project: providing services to taxonomists for standard genome sequencing and annotation.</title>
        <authorList>
            <consortium name="The Broad Institute Genomics Platform"/>
            <consortium name="The Broad Institute Genome Sequencing Center for Infectious Disease"/>
            <person name="Wu L."/>
            <person name="Ma J."/>
        </authorList>
    </citation>
    <scope>NUCLEOTIDE SEQUENCE [LARGE SCALE GENOMIC DNA]</scope>
    <source>
        <strain evidence="4">CECT 7297</strain>
    </source>
</reference>
<dbReference type="Pfam" id="PF00582">
    <property type="entry name" value="Usp"/>
    <property type="match status" value="1"/>
</dbReference>
<dbReference type="Proteomes" id="UP001595798">
    <property type="component" value="Unassembled WGS sequence"/>
</dbReference>
<organism evidence="3 4">
    <name type="scientific">Marinobacter lacisalsi</name>
    <dbReference type="NCBI Taxonomy" id="475979"/>
    <lineage>
        <taxon>Bacteria</taxon>
        <taxon>Pseudomonadati</taxon>
        <taxon>Pseudomonadota</taxon>
        <taxon>Gammaproteobacteria</taxon>
        <taxon>Pseudomonadales</taxon>
        <taxon>Marinobacteraceae</taxon>
        <taxon>Marinobacter</taxon>
    </lineage>
</organism>
<dbReference type="PRINTS" id="PR01438">
    <property type="entry name" value="UNVRSLSTRESS"/>
</dbReference>
<dbReference type="RefSeq" id="WP_379886381.1">
    <property type="nucleotide sequence ID" value="NZ_JBHSDI010000010.1"/>
</dbReference>
<protein>
    <submittedName>
        <fullName evidence="3">Universal stress protein</fullName>
    </submittedName>
</protein>
<dbReference type="PANTHER" id="PTHR46268:SF6">
    <property type="entry name" value="UNIVERSAL STRESS PROTEIN UP12"/>
    <property type="match status" value="1"/>
</dbReference>
<evidence type="ECO:0000313" key="4">
    <source>
        <dbReference type="Proteomes" id="UP001595798"/>
    </source>
</evidence>
<sequence length="282" mass="30493">MATDQQGSGGRVLVLLDGSPLSRSALTAAADIADARGADVLGIFVEETNLLRSGGYLFAREVGASSGQIRPLDTSRIEARMQSLARRAGMALEQVMLDRGIRQALKLCRGHVVGEVLNLARPEDLLILGRAGWSASPGMMLGSTARALVRRAPGEVLLWCDNRPRAHGRVVVLLNHDQGANHRAADVGADLARRYQQPLTMLVRTGSDDERPVTDDLRSYLEQTGIIARVRCLPMTGAEEIIRALQEENAAQLVLSRSCRLFNEPEADAVMGTINLPITVTQ</sequence>
<accession>A0ABV8QEX6</accession>
<evidence type="ECO:0000259" key="2">
    <source>
        <dbReference type="Pfam" id="PF00582"/>
    </source>
</evidence>
<evidence type="ECO:0000313" key="3">
    <source>
        <dbReference type="EMBL" id="MFC4258855.1"/>
    </source>
</evidence>
<evidence type="ECO:0000256" key="1">
    <source>
        <dbReference type="ARBA" id="ARBA00008791"/>
    </source>
</evidence>
<dbReference type="Gene3D" id="3.40.50.12370">
    <property type="match status" value="1"/>
</dbReference>
<dbReference type="CDD" id="cd00293">
    <property type="entry name" value="USP-like"/>
    <property type="match status" value="1"/>
</dbReference>
<dbReference type="PANTHER" id="PTHR46268">
    <property type="entry name" value="STRESS RESPONSE PROTEIN NHAX"/>
    <property type="match status" value="1"/>
</dbReference>
<dbReference type="InterPro" id="IPR006016">
    <property type="entry name" value="UspA"/>
</dbReference>
<keyword evidence="4" id="KW-1185">Reference proteome</keyword>
<name>A0ABV8QEX6_9GAMM</name>
<dbReference type="SUPFAM" id="SSF52402">
    <property type="entry name" value="Adenine nucleotide alpha hydrolases-like"/>
    <property type="match status" value="1"/>
</dbReference>